<feature type="domain" description="HMA" evidence="10">
    <location>
        <begin position="8"/>
        <end position="71"/>
    </location>
</feature>
<comment type="cofactor">
    <cofactor evidence="1">
        <name>Cu(2+)</name>
        <dbReference type="ChEBI" id="CHEBI:29036"/>
    </cofactor>
</comment>
<keyword evidence="7" id="KW-0186">Copper</keyword>
<dbReference type="GO" id="GO:0005737">
    <property type="term" value="C:cytoplasm"/>
    <property type="evidence" value="ECO:0007669"/>
    <property type="project" value="UniProtKB-SubCell"/>
</dbReference>
<proteinExistence type="inferred from homology"/>
<comment type="subcellular location">
    <subcellularLocation>
        <location evidence="2">Cytoplasm</location>
    </subcellularLocation>
</comment>
<dbReference type="Pfam" id="PF00403">
    <property type="entry name" value="HMA"/>
    <property type="match status" value="1"/>
</dbReference>
<organism evidence="11 12">
    <name type="scientific">Eremothecium sinecaudum</name>
    <dbReference type="NCBI Taxonomy" id="45286"/>
    <lineage>
        <taxon>Eukaryota</taxon>
        <taxon>Fungi</taxon>
        <taxon>Dikarya</taxon>
        <taxon>Ascomycota</taxon>
        <taxon>Saccharomycotina</taxon>
        <taxon>Saccharomycetes</taxon>
        <taxon>Saccharomycetales</taxon>
        <taxon>Saccharomycetaceae</taxon>
        <taxon>Eremothecium</taxon>
    </lineage>
</organism>
<dbReference type="InterPro" id="IPR036423">
    <property type="entry name" value="SOD-like_Cu/Zn_dom_sf"/>
</dbReference>
<comment type="similarity">
    <text evidence="3">Belongs to the CCS1 family.</text>
</comment>
<evidence type="ECO:0000256" key="3">
    <source>
        <dbReference type="ARBA" id="ARBA00010636"/>
    </source>
</evidence>
<dbReference type="Proteomes" id="UP000243052">
    <property type="component" value="Chromosome iv"/>
</dbReference>
<dbReference type="STRING" id="45286.A0A120K2A1"/>
<evidence type="ECO:0000256" key="1">
    <source>
        <dbReference type="ARBA" id="ARBA00001973"/>
    </source>
</evidence>
<dbReference type="GeneID" id="28724132"/>
<keyword evidence="5" id="KW-0963">Cytoplasm</keyword>
<dbReference type="PANTHER" id="PTHR22814:SF287">
    <property type="entry name" value="COPPER TRANSPORT PROTEIN ATX1"/>
    <property type="match status" value="1"/>
</dbReference>
<dbReference type="CDD" id="cd00371">
    <property type="entry name" value="HMA"/>
    <property type="match status" value="1"/>
</dbReference>
<dbReference type="SUPFAM" id="SSF49329">
    <property type="entry name" value="Cu,Zn superoxide dismutase-like"/>
    <property type="match status" value="1"/>
</dbReference>
<reference evidence="11 12" key="1">
    <citation type="submission" date="2016-01" db="EMBL/GenBank/DDBJ databases">
        <title>Genome sequence of the yeast Holleya sinecauda.</title>
        <authorList>
            <person name="Dietrich F.S."/>
        </authorList>
    </citation>
    <scope>NUCLEOTIDE SEQUENCE [LARGE SCALE GENOMIC DNA]</scope>
    <source>
        <strain evidence="11 12">ATCC 58844</strain>
    </source>
</reference>
<dbReference type="GO" id="GO:0046872">
    <property type="term" value="F:metal ion binding"/>
    <property type="evidence" value="ECO:0007669"/>
    <property type="project" value="UniProtKB-KW"/>
</dbReference>
<dbReference type="AlphaFoldDB" id="A0A120K2A1"/>
<evidence type="ECO:0000259" key="10">
    <source>
        <dbReference type="PROSITE" id="PS50846"/>
    </source>
</evidence>
<dbReference type="EMBL" id="CP014244">
    <property type="protein sequence ID" value="AMD20867.1"/>
    <property type="molecule type" value="Genomic_DNA"/>
</dbReference>
<dbReference type="PANTHER" id="PTHR22814">
    <property type="entry name" value="COPPER TRANSPORT PROTEIN ATOX1-RELATED"/>
    <property type="match status" value="1"/>
</dbReference>
<evidence type="ECO:0000313" key="11">
    <source>
        <dbReference type="EMBL" id="AMD20867.1"/>
    </source>
</evidence>
<dbReference type="FunFam" id="3.30.70.100:FF:000038">
    <property type="entry name" value="Superoxide dismutase 1 copper chaperone"/>
    <property type="match status" value="1"/>
</dbReference>
<dbReference type="SUPFAM" id="SSF55008">
    <property type="entry name" value="HMA, heavy metal-associated domain"/>
    <property type="match status" value="1"/>
</dbReference>
<keyword evidence="12" id="KW-1185">Reference proteome</keyword>
<accession>A0A120K2A1</accession>
<dbReference type="GO" id="GO:0006801">
    <property type="term" value="P:superoxide metabolic process"/>
    <property type="evidence" value="ECO:0007669"/>
    <property type="project" value="InterPro"/>
</dbReference>
<dbReference type="InterPro" id="IPR006121">
    <property type="entry name" value="HMA_dom"/>
</dbReference>
<evidence type="ECO:0000256" key="4">
    <source>
        <dbReference type="ARBA" id="ARBA00016103"/>
    </source>
</evidence>
<dbReference type="Gene3D" id="3.30.70.100">
    <property type="match status" value="1"/>
</dbReference>
<dbReference type="InterPro" id="IPR036163">
    <property type="entry name" value="HMA_dom_sf"/>
</dbReference>
<evidence type="ECO:0000256" key="8">
    <source>
        <dbReference type="ARBA" id="ARBA00023157"/>
    </source>
</evidence>
<evidence type="ECO:0000256" key="2">
    <source>
        <dbReference type="ARBA" id="ARBA00004496"/>
    </source>
</evidence>
<evidence type="ECO:0000256" key="7">
    <source>
        <dbReference type="ARBA" id="ARBA00023008"/>
    </source>
</evidence>
<dbReference type="RefSeq" id="XP_017987863.1">
    <property type="nucleotide sequence ID" value="XM_018132374.1"/>
</dbReference>
<name>A0A120K2A1_9SACH</name>
<gene>
    <name evidence="11" type="ORF">AW171_hschr42785</name>
</gene>
<evidence type="ECO:0000313" key="12">
    <source>
        <dbReference type="Proteomes" id="UP000243052"/>
    </source>
</evidence>
<protein>
    <recommendedName>
        <fullName evidence="4">Superoxide dismutase 1 copper chaperone</fullName>
    </recommendedName>
</protein>
<sequence length="243" mass="25718">MSVTIEDSFQTTFAVPMHCQDCSDSIHSTLSAVEGVQNVKVDLEQQIVCVDGIAPPSAIVSALQSSGRDAILRGTGKPNSAGVAILETSAPTEDGINTTVRGLVRMVSVSPTKTLCDVVLNGVPKVGKYYASIRKTGDVSQGCKSTGDALHTFDPIECKESSDLGTGLYSGSGFVTCPFPIWDIVGKAFMISDDPIFKPGSYGIIGVIARSAGVWENDKQVCACSGNTLWQERKEALNHNITK</sequence>
<dbReference type="Gene3D" id="2.60.40.200">
    <property type="entry name" value="Superoxide dismutase, copper/zinc binding domain"/>
    <property type="match status" value="1"/>
</dbReference>
<keyword evidence="9" id="KW-0143">Chaperone</keyword>
<dbReference type="PROSITE" id="PS50846">
    <property type="entry name" value="HMA_2"/>
    <property type="match status" value="1"/>
</dbReference>
<evidence type="ECO:0000256" key="6">
    <source>
        <dbReference type="ARBA" id="ARBA00022723"/>
    </source>
</evidence>
<keyword evidence="6" id="KW-0479">Metal-binding</keyword>
<keyword evidence="8" id="KW-1015">Disulfide bond</keyword>
<evidence type="ECO:0000256" key="9">
    <source>
        <dbReference type="ARBA" id="ARBA00023186"/>
    </source>
</evidence>
<dbReference type="OrthoDB" id="666972at2759"/>
<evidence type="ECO:0000256" key="5">
    <source>
        <dbReference type="ARBA" id="ARBA00022490"/>
    </source>
</evidence>